<evidence type="ECO:0000313" key="2">
    <source>
        <dbReference type="EMBL" id="GBP29803.1"/>
    </source>
</evidence>
<dbReference type="Proteomes" id="UP000299102">
    <property type="component" value="Unassembled WGS sequence"/>
</dbReference>
<keyword evidence="3" id="KW-1185">Reference proteome</keyword>
<feature type="compositionally biased region" description="Basic and acidic residues" evidence="1">
    <location>
        <begin position="43"/>
        <end position="57"/>
    </location>
</feature>
<dbReference type="OrthoDB" id="6159439at2759"/>
<accession>A0A4C1UTJ2</accession>
<dbReference type="AlphaFoldDB" id="A0A4C1UTJ2"/>
<dbReference type="EMBL" id="BGZK01000224">
    <property type="protein sequence ID" value="GBP29803.1"/>
    <property type="molecule type" value="Genomic_DNA"/>
</dbReference>
<feature type="region of interest" description="Disordered" evidence="1">
    <location>
        <begin position="1"/>
        <end position="57"/>
    </location>
</feature>
<name>A0A4C1UTJ2_EUMVA</name>
<reference evidence="2 3" key="1">
    <citation type="journal article" date="2019" name="Commun. Biol.">
        <title>The bagworm genome reveals a unique fibroin gene that provides high tensile strength.</title>
        <authorList>
            <person name="Kono N."/>
            <person name="Nakamura H."/>
            <person name="Ohtoshi R."/>
            <person name="Tomita M."/>
            <person name="Numata K."/>
            <person name="Arakawa K."/>
        </authorList>
    </citation>
    <scope>NUCLEOTIDE SEQUENCE [LARGE SCALE GENOMIC DNA]</scope>
</reference>
<feature type="region of interest" description="Disordered" evidence="1">
    <location>
        <begin position="98"/>
        <end position="138"/>
    </location>
</feature>
<sequence>MESEINGAQTKKAPKSFSIESIIGNTENRRSPEIDIENNNSEEQTRISEEDDPEQRGEEINRMRYYLNAPFLQAQNGMSNFPFLLGYGEPWLPRLSRFLGTGQGQSPVPQNSAEGEAKRDSPVSVGSELDSDGGEDNNQVLSLRCARARSIWGPADRRQLDYTTSPPLDITMSYAALRHPLRGPARGLATEPPEKAGAVGERVQAWGASVAALKTPRDSSTVEMAVHGSTP</sequence>
<evidence type="ECO:0000256" key="1">
    <source>
        <dbReference type="SAM" id="MobiDB-lite"/>
    </source>
</evidence>
<gene>
    <name evidence="2" type="ORF">EVAR_94643_1</name>
</gene>
<organism evidence="2 3">
    <name type="scientific">Eumeta variegata</name>
    <name type="common">Bagworm moth</name>
    <name type="synonym">Eumeta japonica</name>
    <dbReference type="NCBI Taxonomy" id="151549"/>
    <lineage>
        <taxon>Eukaryota</taxon>
        <taxon>Metazoa</taxon>
        <taxon>Ecdysozoa</taxon>
        <taxon>Arthropoda</taxon>
        <taxon>Hexapoda</taxon>
        <taxon>Insecta</taxon>
        <taxon>Pterygota</taxon>
        <taxon>Neoptera</taxon>
        <taxon>Endopterygota</taxon>
        <taxon>Lepidoptera</taxon>
        <taxon>Glossata</taxon>
        <taxon>Ditrysia</taxon>
        <taxon>Tineoidea</taxon>
        <taxon>Psychidae</taxon>
        <taxon>Oiketicinae</taxon>
        <taxon>Eumeta</taxon>
    </lineage>
</organism>
<feature type="compositionally biased region" description="Polar residues" evidence="1">
    <location>
        <begin position="104"/>
        <end position="113"/>
    </location>
</feature>
<protein>
    <submittedName>
        <fullName evidence="2">Uncharacterized protein</fullName>
    </submittedName>
</protein>
<comment type="caution">
    <text evidence="2">The sequence shown here is derived from an EMBL/GenBank/DDBJ whole genome shotgun (WGS) entry which is preliminary data.</text>
</comment>
<evidence type="ECO:0000313" key="3">
    <source>
        <dbReference type="Proteomes" id="UP000299102"/>
    </source>
</evidence>
<proteinExistence type="predicted"/>